<name>A0ACB9IY02_9ASTR</name>
<evidence type="ECO:0000313" key="1">
    <source>
        <dbReference type="EMBL" id="KAI3812563.1"/>
    </source>
</evidence>
<accession>A0ACB9IY02</accession>
<comment type="caution">
    <text evidence="1">The sequence shown here is derived from an EMBL/GenBank/DDBJ whole genome shotgun (WGS) entry which is preliminary data.</text>
</comment>
<organism evidence="1 2">
    <name type="scientific">Smallanthus sonchifolius</name>
    <dbReference type="NCBI Taxonomy" id="185202"/>
    <lineage>
        <taxon>Eukaryota</taxon>
        <taxon>Viridiplantae</taxon>
        <taxon>Streptophyta</taxon>
        <taxon>Embryophyta</taxon>
        <taxon>Tracheophyta</taxon>
        <taxon>Spermatophyta</taxon>
        <taxon>Magnoliopsida</taxon>
        <taxon>eudicotyledons</taxon>
        <taxon>Gunneridae</taxon>
        <taxon>Pentapetalae</taxon>
        <taxon>asterids</taxon>
        <taxon>campanulids</taxon>
        <taxon>Asterales</taxon>
        <taxon>Asteraceae</taxon>
        <taxon>Asteroideae</taxon>
        <taxon>Heliantheae alliance</taxon>
        <taxon>Millerieae</taxon>
        <taxon>Smallanthus</taxon>
    </lineage>
</organism>
<dbReference type="Proteomes" id="UP001056120">
    <property type="component" value="Linkage Group LG06"/>
</dbReference>
<gene>
    <name evidence="1" type="ORF">L1987_17274</name>
</gene>
<reference evidence="2" key="1">
    <citation type="journal article" date="2022" name="Mol. Ecol. Resour.">
        <title>The genomes of chicory, endive, great burdock and yacon provide insights into Asteraceae palaeo-polyploidization history and plant inulin production.</title>
        <authorList>
            <person name="Fan W."/>
            <person name="Wang S."/>
            <person name="Wang H."/>
            <person name="Wang A."/>
            <person name="Jiang F."/>
            <person name="Liu H."/>
            <person name="Zhao H."/>
            <person name="Xu D."/>
            <person name="Zhang Y."/>
        </authorList>
    </citation>
    <scope>NUCLEOTIDE SEQUENCE [LARGE SCALE GENOMIC DNA]</scope>
    <source>
        <strain evidence="2">cv. Yunnan</strain>
    </source>
</reference>
<evidence type="ECO:0000313" key="2">
    <source>
        <dbReference type="Proteomes" id="UP001056120"/>
    </source>
</evidence>
<protein>
    <submittedName>
        <fullName evidence="1">Uncharacterized protein</fullName>
    </submittedName>
</protein>
<dbReference type="EMBL" id="CM042023">
    <property type="protein sequence ID" value="KAI3812563.1"/>
    <property type="molecule type" value="Genomic_DNA"/>
</dbReference>
<reference evidence="1 2" key="2">
    <citation type="journal article" date="2022" name="Mol. Ecol. Resour.">
        <title>The genomes of chicory, endive, great burdock and yacon provide insights into Asteraceae paleo-polyploidization history and plant inulin production.</title>
        <authorList>
            <person name="Fan W."/>
            <person name="Wang S."/>
            <person name="Wang H."/>
            <person name="Wang A."/>
            <person name="Jiang F."/>
            <person name="Liu H."/>
            <person name="Zhao H."/>
            <person name="Xu D."/>
            <person name="Zhang Y."/>
        </authorList>
    </citation>
    <scope>NUCLEOTIDE SEQUENCE [LARGE SCALE GENOMIC DNA]</scope>
    <source>
        <strain evidence="2">cv. Yunnan</strain>
        <tissue evidence="1">Leaves</tissue>
    </source>
</reference>
<keyword evidence="2" id="KW-1185">Reference proteome</keyword>
<sequence>MEAKLSPFNRKPTRDTIVDDHRRFALLNLPNFPSTRLLLRQNPHRCNKPPASRQPPPAEHLTPPLTVEDNFQSMVY</sequence>
<proteinExistence type="predicted"/>